<dbReference type="OrthoDB" id="271912at2"/>
<dbReference type="AlphaFoldDB" id="A0A368KPS0"/>
<name>A0A368KPS0_9BACT</name>
<dbReference type="SUPFAM" id="SSF51294">
    <property type="entry name" value="Hedgehog/intein (Hint) domain"/>
    <property type="match status" value="1"/>
</dbReference>
<dbReference type="RefSeq" id="WP_114371062.1">
    <property type="nucleotide sequence ID" value="NZ_QPEX01000042.1"/>
</dbReference>
<evidence type="ECO:0008006" key="4">
    <source>
        <dbReference type="Google" id="ProtNLM"/>
    </source>
</evidence>
<proteinExistence type="predicted"/>
<reference evidence="2 3" key="1">
    <citation type="submission" date="2018-07" db="EMBL/GenBank/DDBJ databases">
        <title>Comparative genomes isolates from brazilian mangrove.</title>
        <authorList>
            <person name="De Araujo J.E."/>
            <person name="Taketani R.G."/>
            <person name="Silva M.C.P."/>
            <person name="Lourenco M.V."/>
            <person name="Oliveira V.M."/>
            <person name="Andreote F.D."/>
        </authorList>
    </citation>
    <scope>NUCLEOTIDE SEQUENCE [LARGE SCALE GENOMIC DNA]</scope>
    <source>
        <strain evidence="2 3">HEX PRIS-MGV</strain>
    </source>
</reference>
<feature type="region of interest" description="Disordered" evidence="1">
    <location>
        <begin position="95"/>
        <end position="145"/>
    </location>
</feature>
<evidence type="ECO:0000256" key="1">
    <source>
        <dbReference type="SAM" id="MobiDB-lite"/>
    </source>
</evidence>
<dbReference type="EMBL" id="QPEX01000042">
    <property type="protein sequence ID" value="RCS42285.1"/>
    <property type="molecule type" value="Genomic_DNA"/>
</dbReference>
<organism evidence="2 3">
    <name type="scientific">Bremerella cremea</name>
    <dbReference type="NCBI Taxonomy" id="1031537"/>
    <lineage>
        <taxon>Bacteria</taxon>
        <taxon>Pseudomonadati</taxon>
        <taxon>Planctomycetota</taxon>
        <taxon>Planctomycetia</taxon>
        <taxon>Pirellulales</taxon>
        <taxon>Pirellulaceae</taxon>
        <taxon>Bremerella</taxon>
    </lineage>
</organism>
<protein>
    <recommendedName>
        <fullName evidence="4">Intein C-terminal splicing domain-containing protein</fullName>
    </recommendedName>
</protein>
<accession>A0A368KPS0</accession>
<dbReference type="Gene3D" id="2.170.16.10">
    <property type="entry name" value="Hedgehog/Intein (Hint) domain"/>
    <property type="match status" value="1"/>
</dbReference>
<gene>
    <name evidence="2" type="ORF">DTL42_19290</name>
</gene>
<comment type="caution">
    <text evidence="2">The sequence shown here is derived from an EMBL/GenBank/DDBJ whole genome shotgun (WGS) entry which is preliminary data.</text>
</comment>
<dbReference type="Proteomes" id="UP000253562">
    <property type="component" value="Unassembled WGS sequence"/>
</dbReference>
<evidence type="ECO:0000313" key="2">
    <source>
        <dbReference type="EMBL" id="RCS42285.1"/>
    </source>
</evidence>
<sequence>MTESVRPTGFHKVYRATDDRWVSVCELRKGDQLQGPDGPLWVQSLTKVPGVHRVYNMTVEGEHVYRVSTLGALVHNNTCKPGDGTDAPNGVDFDAGRVPGPNPNNLRQRAVDTPTKGEGGVYLKPESGRTKTGSTNDFQKRYGKSPQDGIEVEIPQTKTGPPRGVDDSAYPWNARAQRRFDEEYIDRMQPPNVRYRDPNNPVSPVTQEKWEKFRHIFGYGDLPADFGY</sequence>
<dbReference type="InterPro" id="IPR036844">
    <property type="entry name" value="Hint_dom_sf"/>
</dbReference>
<evidence type="ECO:0000313" key="3">
    <source>
        <dbReference type="Proteomes" id="UP000253562"/>
    </source>
</evidence>